<reference evidence="1" key="1">
    <citation type="submission" date="2018-10" db="EMBL/GenBank/DDBJ databases">
        <title>Effector identification in a new, highly contiguous assembly of the strawberry crown rot pathogen Phytophthora cactorum.</title>
        <authorList>
            <person name="Armitage A.D."/>
            <person name="Nellist C.F."/>
            <person name="Bates H."/>
            <person name="Vickerstaff R.J."/>
            <person name="Harrison R.J."/>
        </authorList>
    </citation>
    <scope>NUCLEOTIDE SEQUENCE</scope>
    <source>
        <strain evidence="1">4040</strain>
    </source>
</reference>
<name>A0A8T1C6H3_9STRA</name>
<gene>
    <name evidence="1" type="ORF">PC117_g17888</name>
</gene>
<evidence type="ECO:0000313" key="1">
    <source>
        <dbReference type="EMBL" id="KAG2915860.1"/>
    </source>
</evidence>
<dbReference type="Proteomes" id="UP000736787">
    <property type="component" value="Unassembled WGS sequence"/>
</dbReference>
<proteinExistence type="predicted"/>
<accession>A0A8T1C6H3</accession>
<organism evidence="1 2">
    <name type="scientific">Phytophthora cactorum</name>
    <dbReference type="NCBI Taxonomy" id="29920"/>
    <lineage>
        <taxon>Eukaryota</taxon>
        <taxon>Sar</taxon>
        <taxon>Stramenopiles</taxon>
        <taxon>Oomycota</taxon>
        <taxon>Peronosporomycetes</taxon>
        <taxon>Peronosporales</taxon>
        <taxon>Peronosporaceae</taxon>
        <taxon>Phytophthora</taxon>
    </lineage>
</organism>
<dbReference type="AlphaFoldDB" id="A0A8T1C6H3"/>
<evidence type="ECO:0000313" key="2">
    <source>
        <dbReference type="Proteomes" id="UP000736787"/>
    </source>
</evidence>
<protein>
    <submittedName>
        <fullName evidence="1">Uncharacterized protein</fullName>
    </submittedName>
</protein>
<dbReference type="EMBL" id="RCMK01000694">
    <property type="protein sequence ID" value="KAG2915860.1"/>
    <property type="molecule type" value="Genomic_DNA"/>
</dbReference>
<sequence>MERDKEPPGEAPQEPITVDVVCKELTEPEVIDLSWKATRT</sequence>
<comment type="caution">
    <text evidence="1">The sequence shown here is derived from an EMBL/GenBank/DDBJ whole genome shotgun (WGS) entry which is preliminary data.</text>
</comment>